<evidence type="ECO:0000256" key="1">
    <source>
        <dbReference type="SAM" id="Phobius"/>
    </source>
</evidence>
<sequence length="171" mass="18712">MDRTAHGEQAIMKRSSPIRFSAGVKDVRGVAAIEFAIILPLLLVILIGIIEFSILLYDKAMITNASREGARAGSLYREEDPTQDYIEGIVDHYISNNLISLGCTGSTATVDVDPSVDLNGHKHIQVTVQYPYTFLILPDFLAAFFSGTMDGSITLRATSLMRKENQDSVSS</sequence>
<accession>A0A653A815</accession>
<evidence type="ECO:0000313" key="3">
    <source>
        <dbReference type="EMBL" id="VBB44124.1"/>
    </source>
</evidence>
<dbReference type="Pfam" id="PF07811">
    <property type="entry name" value="TadE"/>
    <property type="match status" value="1"/>
</dbReference>
<keyword evidence="1" id="KW-0812">Transmembrane</keyword>
<evidence type="ECO:0000259" key="2">
    <source>
        <dbReference type="Pfam" id="PF07811"/>
    </source>
</evidence>
<organism evidence="3">
    <name type="scientific">Uncultured Desulfatiglans sp</name>
    <dbReference type="NCBI Taxonomy" id="1748965"/>
    <lineage>
        <taxon>Bacteria</taxon>
        <taxon>Pseudomonadati</taxon>
        <taxon>Thermodesulfobacteriota</taxon>
        <taxon>Desulfobacteria</taxon>
        <taxon>Desulfatiglandales</taxon>
        <taxon>Desulfatiglandaceae</taxon>
        <taxon>Desulfatiglans</taxon>
        <taxon>environmental samples</taxon>
    </lineage>
</organism>
<feature type="transmembrane region" description="Helical" evidence="1">
    <location>
        <begin position="35"/>
        <end position="57"/>
    </location>
</feature>
<proteinExistence type="predicted"/>
<dbReference type="AlphaFoldDB" id="A0A653A815"/>
<name>A0A653A815_UNCDX</name>
<gene>
    <name evidence="3" type="ORF">TRIP_B330296</name>
</gene>
<keyword evidence="1" id="KW-1133">Transmembrane helix</keyword>
<feature type="domain" description="TadE-like" evidence="2">
    <location>
        <begin position="29"/>
        <end position="71"/>
    </location>
</feature>
<keyword evidence="1" id="KW-0472">Membrane</keyword>
<protein>
    <submittedName>
        <fullName evidence="3">Pilus assembly protein</fullName>
    </submittedName>
</protein>
<dbReference type="InterPro" id="IPR012495">
    <property type="entry name" value="TadE-like_dom"/>
</dbReference>
<dbReference type="EMBL" id="UPXX01000027">
    <property type="protein sequence ID" value="VBB44124.1"/>
    <property type="molecule type" value="Genomic_DNA"/>
</dbReference>
<reference evidence="3" key="1">
    <citation type="submission" date="2018-07" db="EMBL/GenBank/DDBJ databases">
        <authorList>
            <consortium name="Genoscope - CEA"/>
            <person name="William W."/>
        </authorList>
    </citation>
    <scope>NUCLEOTIDE SEQUENCE</scope>
    <source>
        <strain evidence="3">IK1</strain>
    </source>
</reference>